<evidence type="ECO:0000256" key="1">
    <source>
        <dbReference type="ARBA" id="ARBA00022516"/>
    </source>
</evidence>
<protein>
    <submittedName>
        <fullName evidence="9">3-ketosteroid reductase</fullName>
    </submittedName>
</protein>
<proteinExistence type="inferred from homology"/>
<evidence type="ECO:0000256" key="2">
    <source>
        <dbReference type="ARBA" id="ARBA00022857"/>
    </source>
</evidence>
<dbReference type="GO" id="GO:0005789">
    <property type="term" value="C:endoplasmic reticulum membrane"/>
    <property type="evidence" value="ECO:0007669"/>
    <property type="project" value="TreeGrafter"/>
</dbReference>
<sequence length="593" mass="66702">MKLLNAKTLKIEEFFGSKIPKYAILSHRWEEEEVTYQDLLDEEVRSQKRGWAKIRKTCELALVQRLEYVWVDTCCINKQDFSELTEAINSMFNCETIMIAAPWDRVPPRDQLFVLVTGANSGVGLGICERLIDDFLSTRSLTSHLILIPTTRSVRKSRETISSLKLHLDRTATTSTSLRSRAGPDYHPDDTTSRVHLLSLQLDLCDLPSIYACATTLVAGHITDPTDPNAYPRRIPRLDSIIFNAGFGGWTGLDWAGLFTSLFTKGLLPVLTWPSFKLARPGAVLNQRPVRSDLVPNESPDNPLAHASAYDTKPSSPVLGEVFCANVFGHYVFAHELLPLLSRASPDETPGRVVWTSSIEPLARHFRLDDFQGVETEGPYESSKRLTDILALTSHLPSTQRISQSYFTPEEEDTARRLPVRPSFYLTHPGVVASNLFPVPFPFILFWAYKFALYLARWLGSPWHPVTWYGGAVAPVWITLQDDETLKELDAEKIKWGSAASVTGRAEVKKTEVEGWGWEGAVEDRESLARDPATGVLRKAVGRHPAARDLTPDQLVEFEELGCTVWAEMERLRRQWEEFLDIRGGTTHVNGKA</sequence>
<dbReference type="GO" id="GO:0005811">
    <property type="term" value="C:lipid droplet"/>
    <property type="evidence" value="ECO:0007669"/>
    <property type="project" value="TreeGrafter"/>
</dbReference>
<dbReference type="AlphaFoldDB" id="A0A9P6I5I1"/>
<accession>A0A9P6I5I1</accession>
<dbReference type="GO" id="GO:0000253">
    <property type="term" value="F:3-beta-hydroxysteroid 3-dehydrogenase (NADP+) activity"/>
    <property type="evidence" value="ECO:0007669"/>
    <property type="project" value="TreeGrafter"/>
</dbReference>
<organism evidence="9 10">
    <name type="scientific">Colletotrichum karsti</name>
    <dbReference type="NCBI Taxonomy" id="1095194"/>
    <lineage>
        <taxon>Eukaryota</taxon>
        <taxon>Fungi</taxon>
        <taxon>Dikarya</taxon>
        <taxon>Ascomycota</taxon>
        <taxon>Pezizomycotina</taxon>
        <taxon>Sordariomycetes</taxon>
        <taxon>Hypocreomycetidae</taxon>
        <taxon>Glomerellales</taxon>
        <taxon>Glomerellaceae</taxon>
        <taxon>Colletotrichum</taxon>
        <taxon>Colletotrichum boninense species complex</taxon>
    </lineage>
</organism>
<comment type="similarity">
    <text evidence="6">Belongs to the short-chain dehydrogenases/reductases (SDR) family. ERG27 subfamily.</text>
</comment>
<keyword evidence="4" id="KW-0560">Oxidoreductase</keyword>
<dbReference type="OrthoDB" id="9989144at2759"/>
<dbReference type="GO" id="GO:0006696">
    <property type="term" value="P:ergosterol biosynthetic process"/>
    <property type="evidence" value="ECO:0007669"/>
    <property type="project" value="TreeGrafter"/>
</dbReference>
<evidence type="ECO:0000259" key="8">
    <source>
        <dbReference type="Pfam" id="PF06985"/>
    </source>
</evidence>
<dbReference type="SUPFAM" id="SSF51735">
    <property type="entry name" value="NAD(P)-binding Rossmann-fold domains"/>
    <property type="match status" value="1"/>
</dbReference>
<evidence type="ECO:0000313" key="10">
    <source>
        <dbReference type="Proteomes" id="UP000781932"/>
    </source>
</evidence>
<feature type="domain" description="Heterokaryon incompatibility" evidence="8">
    <location>
        <begin position="22"/>
        <end position="91"/>
    </location>
</feature>
<dbReference type="Gene3D" id="3.40.50.720">
    <property type="entry name" value="NAD(P)-binding Rossmann-like Domain"/>
    <property type="match status" value="1"/>
</dbReference>
<evidence type="ECO:0000256" key="6">
    <source>
        <dbReference type="ARBA" id="ARBA00023593"/>
    </source>
</evidence>
<dbReference type="InterPro" id="IPR051593">
    <property type="entry name" value="Ergosterol_Biosynth_ERG27"/>
</dbReference>
<dbReference type="GO" id="GO:0005741">
    <property type="term" value="C:mitochondrial outer membrane"/>
    <property type="evidence" value="ECO:0007669"/>
    <property type="project" value="TreeGrafter"/>
</dbReference>
<keyword evidence="10" id="KW-1185">Reference proteome</keyword>
<evidence type="ECO:0000256" key="7">
    <source>
        <dbReference type="SAM" id="MobiDB-lite"/>
    </source>
</evidence>
<dbReference type="Proteomes" id="UP000781932">
    <property type="component" value="Unassembled WGS sequence"/>
</dbReference>
<keyword evidence="2" id="KW-0521">NADP</keyword>
<dbReference type="GeneID" id="62161919"/>
<evidence type="ECO:0000313" key="9">
    <source>
        <dbReference type="EMBL" id="KAF9876185.1"/>
    </source>
</evidence>
<dbReference type="InterPro" id="IPR036291">
    <property type="entry name" value="NAD(P)-bd_dom_sf"/>
</dbReference>
<dbReference type="RefSeq" id="XP_038745646.1">
    <property type="nucleotide sequence ID" value="XM_038888845.1"/>
</dbReference>
<reference evidence="9" key="1">
    <citation type="submission" date="2020-03" db="EMBL/GenBank/DDBJ databases">
        <authorList>
            <person name="He L."/>
        </authorList>
    </citation>
    <scope>NUCLEOTIDE SEQUENCE</scope>
    <source>
        <strain evidence="9">CkLH20</strain>
    </source>
</reference>
<gene>
    <name evidence="9" type="ORF">CkaCkLH20_06128</name>
</gene>
<keyword evidence="3" id="KW-0752">Steroid biosynthesis</keyword>
<evidence type="ECO:0000256" key="3">
    <source>
        <dbReference type="ARBA" id="ARBA00022955"/>
    </source>
</evidence>
<dbReference type="Pfam" id="PF06985">
    <property type="entry name" value="HET"/>
    <property type="match status" value="1"/>
</dbReference>
<dbReference type="PANTHER" id="PTHR43647">
    <property type="entry name" value="DEHYDROGENASE"/>
    <property type="match status" value="1"/>
</dbReference>
<keyword evidence="1" id="KW-0444">Lipid biosynthesis</keyword>
<dbReference type="EMBL" id="JAATWM020000018">
    <property type="protein sequence ID" value="KAF9876185.1"/>
    <property type="molecule type" value="Genomic_DNA"/>
</dbReference>
<dbReference type="PANTHER" id="PTHR43647:SF1">
    <property type="entry name" value="3-KETO-STEROID REDUCTASE ERG27"/>
    <property type="match status" value="1"/>
</dbReference>
<evidence type="ECO:0000256" key="5">
    <source>
        <dbReference type="ARBA" id="ARBA00023098"/>
    </source>
</evidence>
<name>A0A9P6I5I1_9PEZI</name>
<reference evidence="9" key="2">
    <citation type="submission" date="2020-11" db="EMBL/GenBank/DDBJ databases">
        <title>Whole genome sequencing of Colletotrichum sp.</title>
        <authorList>
            <person name="Li H."/>
        </authorList>
    </citation>
    <scope>NUCLEOTIDE SEQUENCE</scope>
    <source>
        <strain evidence="9">CkLH20</strain>
    </source>
</reference>
<evidence type="ECO:0000256" key="4">
    <source>
        <dbReference type="ARBA" id="ARBA00023002"/>
    </source>
</evidence>
<feature type="region of interest" description="Disordered" evidence="7">
    <location>
        <begin position="291"/>
        <end position="310"/>
    </location>
</feature>
<comment type="caution">
    <text evidence="9">The sequence shown here is derived from an EMBL/GenBank/DDBJ whole genome shotgun (WGS) entry which is preliminary data.</text>
</comment>
<dbReference type="InterPro" id="IPR010730">
    <property type="entry name" value="HET"/>
</dbReference>
<keyword evidence="5" id="KW-0443">Lipid metabolism</keyword>